<feature type="domain" description="HTH lysR-type" evidence="5">
    <location>
        <begin position="4"/>
        <end position="61"/>
    </location>
</feature>
<reference evidence="6 7" key="1">
    <citation type="journal article" date="2014" name="Microbiology">
        <title>Unravelling the complete genome sequence of Advenella mimigardefordensis strain DPN7T and novel insights in the catabolism of the xenobiotic polythioester precursor 3,3'-dithiodipropionate.</title>
        <authorList>
            <person name="Wubbeler J.H."/>
            <person name="Hiessl S."/>
            <person name="Schuldes J."/>
            <person name="Thurmer A."/>
            <person name="Daniel R."/>
            <person name="Steinbuchel A."/>
        </authorList>
    </citation>
    <scope>NUCLEOTIDE SEQUENCE [LARGE SCALE GENOMIC DNA]</scope>
    <source>
        <strain evidence="7">DSM 17166 / LMG 22922 / DPN7</strain>
    </source>
</reference>
<name>W0PEV6_ADVMD</name>
<keyword evidence="4" id="KW-0804">Transcription</keyword>
<dbReference type="PANTHER" id="PTHR30126:SF77">
    <property type="entry name" value="TRANSCRIPTIONAL REGULATORY PROTEIN"/>
    <property type="match status" value="1"/>
</dbReference>
<dbReference type="PANTHER" id="PTHR30126">
    <property type="entry name" value="HTH-TYPE TRANSCRIPTIONAL REGULATOR"/>
    <property type="match status" value="1"/>
</dbReference>
<evidence type="ECO:0000256" key="3">
    <source>
        <dbReference type="ARBA" id="ARBA00023125"/>
    </source>
</evidence>
<dbReference type="PRINTS" id="PR00039">
    <property type="entry name" value="HTHLYSR"/>
</dbReference>
<dbReference type="InterPro" id="IPR005119">
    <property type="entry name" value="LysR_subst-bd"/>
</dbReference>
<dbReference type="Pfam" id="PF00126">
    <property type="entry name" value="HTH_1"/>
    <property type="match status" value="1"/>
</dbReference>
<dbReference type="InterPro" id="IPR036390">
    <property type="entry name" value="WH_DNA-bd_sf"/>
</dbReference>
<comment type="similarity">
    <text evidence="1">Belongs to the LysR transcriptional regulatory family.</text>
</comment>
<evidence type="ECO:0000256" key="4">
    <source>
        <dbReference type="ARBA" id="ARBA00023163"/>
    </source>
</evidence>
<proteinExistence type="inferred from homology"/>
<evidence type="ECO:0000256" key="1">
    <source>
        <dbReference type="ARBA" id="ARBA00009437"/>
    </source>
</evidence>
<sequence>MLQITFRQLEAFYWAGTLGTVAAAAKHLCISQPAVTARIKELETNLGLVLLLRSQQGVQLTPSGHAFLLRAQYMLQLGEEFEAGGRNEQPPLDGVLRLGADESSAAVGIAEILWQLRMRYPTLRMDLSIDQSSVLNGKLNRRELDITIQTSVLNRPHISNRVLGQVAVAWIAGASMDLADLPFRPDDAASVPLVINPHHSVLHSLARDWLGEARADQYQLNTCNSLAMIMKMVQKGHAMAVLPVPIVLEQLKQGQMKLVPADPPLPVISYYACFLSEKEAAGVGTIVDMASEILTECQFFISSE</sequence>
<dbReference type="Gene3D" id="1.10.10.10">
    <property type="entry name" value="Winged helix-like DNA-binding domain superfamily/Winged helix DNA-binding domain"/>
    <property type="match status" value="1"/>
</dbReference>
<dbReference type="PROSITE" id="PS50931">
    <property type="entry name" value="HTH_LYSR"/>
    <property type="match status" value="1"/>
</dbReference>
<evidence type="ECO:0000313" key="7">
    <source>
        <dbReference type="Proteomes" id="UP000019095"/>
    </source>
</evidence>
<dbReference type="PATRIC" id="fig|1247726.3.peg.2192"/>
<dbReference type="GO" id="GO:0003700">
    <property type="term" value="F:DNA-binding transcription factor activity"/>
    <property type="evidence" value="ECO:0007669"/>
    <property type="project" value="InterPro"/>
</dbReference>
<dbReference type="Pfam" id="PF03466">
    <property type="entry name" value="LysR_substrate"/>
    <property type="match status" value="1"/>
</dbReference>
<dbReference type="SUPFAM" id="SSF46785">
    <property type="entry name" value="Winged helix' DNA-binding domain"/>
    <property type="match status" value="1"/>
</dbReference>
<dbReference type="GO" id="GO:0000976">
    <property type="term" value="F:transcription cis-regulatory region binding"/>
    <property type="evidence" value="ECO:0007669"/>
    <property type="project" value="TreeGrafter"/>
</dbReference>
<dbReference type="Proteomes" id="UP000019095">
    <property type="component" value="Chromosome"/>
</dbReference>
<dbReference type="eggNOG" id="COG0583">
    <property type="taxonomic scope" value="Bacteria"/>
</dbReference>
<dbReference type="KEGG" id="amim:MIM_c19920"/>
<dbReference type="EMBL" id="CP003915">
    <property type="protein sequence ID" value="AHG64072.1"/>
    <property type="molecule type" value="Genomic_DNA"/>
</dbReference>
<gene>
    <name evidence="6" type="ORF">MIM_c19920</name>
</gene>
<organism evidence="6 7">
    <name type="scientific">Advenella mimigardefordensis (strain DSM 17166 / LMG 22922 / DPN7)</name>
    <dbReference type="NCBI Taxonomy" id="1247726"/>
    <lineage>
        <taxon>Bacteria</taxon>
        <taxon>Pseudomonadati</taxon>
        <taxon>Pseudomonadota</taxon>
        <taxon>Betaproteobacteria</taxon>
        <taxon>Burkholderiales</taxon>
        <taxon>Alcaligenaceae</taxon>
    </lineage>
</organism>
<keyword evidence="7" id="KW-1185">Reference proteome</keyword>
<keyword evidence="2" id="KW-0805">Transcription regulation</keyword>
<evidence type="ECO:0000259" key="5">
    <source>
        <dbReference type="PROSITE" id="PS50931"/>
    </source>
</evidence>
<protein>
    <submittedName>
        <fullName evidence="6">Transcriptional regulator, LysR family</fullName>
    </submittedName>
</protein>
<dbReference type="InterPro" id="IPR000847">
    <property type="entry name" value="LysR_HTH_N"/>
</dbReference>
<dbReference type="HOGENOM" id="CLU_039613_6_1_4"/>
<dbReference type="CDD" id="cd05466">
    <property type="entry name" value="PBP2_LTTR_substrate"/>
    <property type="match status" value="1"/>
</dbReference>
<keyword evidence="3" id="KW-0238">DNA-binding</keyword>
<dbReference type="STRING" id="1247726.MIM_c19920"/>
<dbReference type="Gene3D" id="3.40.190.10">
    <property type="entry name" value="Periplasmic binding protein-like II"/>
    <property type="match status" value="2"/>
</dbReference>
<dbReference type="SUPFAM" id="SSF53850">
    <property type="entry name" value="Periplasmic binding protein-like II"/>
    <property type="match status" value="1"/>
</dbReference>
<evidence type="ECO:0000313" key="6">
    <source>
        <dbReference type="EMBL" id="AHG64072.1"/>
    </source>
</evidence>
<accession>W0PEV6</accession>
<evidence type="ECO:0000256" key="2">
    <source>
        <dbReference type="ARBA" id="ARBA00023015"/>
    </source>
</evidence>
<dbReference type="AlphaFoldDB" id="W0PEV6"/>
<dbReference type="InterPro" id="IPR036388">
    <property type="entry name" value="WH-like_DNA-bd_sf"/>
</dbReference>